<proteinExistence type="predicted"/>
<sequence>MIVTVTGAPTSATVLLEGSHDGVRWAVLDELSEQGQGGLVTPATAHLVRYVRARLQTLSGGSDPTVTATIASD</sequence>
<gene>
    <name evidence="1" type="ORF">Aple_010680</name>
</gene>
<reference evidence="1 2" key="1">
    <citation type="submission" date="2019-10" db="EMBL/GenBank/DDBJ databases">
        <title>Whole genome shotgun sequence of Acrocarpospora pleiomorpha NBRC 16267.</title>
        <authorList>
            <person name="Ichikawa N."/>
            <person name="Kimura A."/>
            <person name="Kitahashi Y."/>
            <person name="Komaki H."/>
            <person name="Oguchi A."/>
        </authorList>
    </citation>
    <scope>NUCLEOTIDE SEQUENCE [LARGE SCALE GENOMIC DNA]</scope>
    <source>
        <strain evidence="1 2">NBRC 16267</strain>
    </source>
</reference>
<dbReference type="Proteomes" id="UP000377595">
    <property type="component" value="Unassembled WGS sequence"/>
</dbReference>
<evidence type="ECO:0000313" key="1">
    <source>
        <dbReference type="EMBL" id="GES18173.1"/>
    </source>
</evidence>
<name>A0A5M3XGT0_9ACTN</name>
<protein>
    <submittedName>
        <fullName evidence="1">Uncharacterized protein</fullName>
    </submittedName>
</protein>
<keyword evidence="2" id="KW-1185">Reference proteome</keyword>
<organism evidence="1 2">
    <name type="scientific">Acrocarpospora pleiomorpha</name>
    <dbReference type="NCBI Taxonomy" id="90975"/>
    <lineage>
        <taxon>Bacteria</taxon>
        <taxon>Bacillati</taxon>
        <taxon>Actinomycetota</taxon>
        <taxon>Actinomycetes</taxon>
        <taxon>Streptosporangiales</taxon>
        <taxon>Streptosporangiaceae</taxon>
        <taxon>Acrocarpospora</taxon>
    </lineage>
</organism>
<dbReference type="AlphaFoldDB" id="A0A5M3XGT0"/>
<dbReference type="EMBL" id="BLAF01000006">
    <property type="protein sequence ID" value="GES18173.1"/>
    <property type="molecule type" value="Genomic_DNA"/>
</dbReference>
<accession>A0A5M3XGT0</accession>
<evidence type="ECO:0000313" key="2">
    <source>
        <dbReference type="Proteomes" id="UP000377595"/>
    </source>
</evidence>
<comment type="caution">
    <text evidence="1">The sequence shown here is derived from an EMBL/GenBank/DDBJ whole genome shotgun (WGS) entry which is preliminary data.</text>
</comment>